<evidence type="ECO:0000256" key="1">
    <source>
        <dbReference type="SAM" id="MobiDB-lite"/>
    </source>
</evidence>
<protein>
    <submittedName>
        <fullName evidence="2">Uncharacterized protein</fullName>
    </submittedName>
</protein>
<dbReference type="EMBL" id="BDGI01000015">
    <property type="protein sequence ID" value="GAV26977.1"/>
    <property type="molecule type" value="Genomic_DNA"/>
</dbReference>
<comment type="caution">
    <text evidence="2">The sequence shown here is derived from an EMBL/GenBank/DDBJ whole genome shotgun (WGS) entry which is preliminary data.</text>
</comment>
<evidence type="ECO:0000313" key="3">
    <source>
        <dbReference type="Proteomes" id="UP000186136"/>
    </source>
</evidence>
<feature type="compositionally biased region" description="Basic and acidic residues" evidence="1">
    <location>
        <begin position="17"/>
        <end position="31"/>
    </location>
</feature>
<feature type="region of interest" description="Disordered" evidence="1">
    <location>
        <begin position="17"/>
        <end position="38"/>
    </location>
</feature>
<gene>
    <name evidence="2" type="ORF">PMKS-000438</name>
</gene>
<dbReference type="AlphaFoldDB" id="A0A1Q2YBQ5"/>
<proteinExistence type="predicted"/>
<dbReference type="Proteomes" id="UP000186136">
    <property type="component" value="Unassembled WGS sequence"/>
</dbReference>
<sequence length="127" mass="14086">MMSRQVFLQHDLRVWRSDGGEDRRGQGHQAEEADAEEVVGDDAGDHIKHGLAVGWYFEMVQAADFTHEHPYAHDEESVDADETHDEVGEGCLSSSADKFRGRAAPLLVEDLVQAVEDGAEQDNEVPK</sequence>
<reference evidence="2 3" key="1">
    <citation type="submission" date="2016-08" db="EMBL/GenBank/DDBJ databases">
        <title>Whole genome shotgun sequence of Pichia membranifaciens KS47-1.</title>
        <authorList>
            <person name="Konishi M."/>
            <person name="Ishida M."/>
            <person name="Arakawa T."/>
            <person name="Kato Y."/>
            <person name="Horiuchi J."/>
        </authorList>
    </citation>
    <scope>NUCLEOTIDE SEQUENCE [LARGE SCALE GENOMIC DNA]</scope>
    <source>
        <strain evidence="2 3">KS47-1</strain>
    </source>
</reference>
<name>A0A1Q2YBQ5_9ASCO</name>
<evidence type="ECO:0000313" key="2">
    <source>
        <dbReference type="EMBL" id="GAV26977.1"/>
    </source>
</evidence>
<keyword evidence="3" id="KW-1185">Reference proteome</keyword>
<accession>A0A1Q2YBQ5</accession>
<organism evidence="2 3">
    <name type="scientific">Pichia membranifaciens</name>
    <dbReference type="NCBI Taxonomy" id="4926"/>
    <lineage>
        <taxon>Eukaryota</taxon>
        <taxon>Fungi</taxon>
        <taxon>Dikarya</taxon>
        <taxon>Ascomycota</taxon>
        <taxon>Saccharomycotina</taxon>
        <taxon>Pichiomycetes</taxon>
        <taxon>Pichiales</taxon>
        <taxon>Pichiaceae</taxon>
        <taxon>Pichia</taxon>
    </lineage>
</organism>